<accession>A0ABS4GYG3</accession>
<gene>
    <name evidence="1" type="ORF">J2Z37_005114</name>
</gene>
<comment type="caution">
    <text evidence="1">The sequence shown here is derived from an EMBL/GenBank/DDBJ whole genome shotgun (WGS) entry which is preliminary data.</text>
</comment>
<reference evidence="1 2" key="1">
    <citation type="submission" date="2021-03" db="EMBL/GenBank/DDBJ databases">
        <title>Genomic Encyclopedia of Type Strains, Phase IV (KMG-IV): sequencing the most valuable type-strain genomes for metagenomic binning, comparative biology and taxonomic classification.</title>
        <authorList>
            <person name="Goeker M."/>
        </authorList>
    </citation>
    <scope>NUCLEOTIDE SEQUENCE [LARGE SCALE GENOMIC DNA]</scope>
    <source>
        <strain evidence="1 2">DSM 24738</strain>
    </source>
</reference>
<keyword evidence="2" id="KW-1185">Reference proteome</keyword>
<dbReference type="Gene3D" id="3.90.1720.10">
    <property type="entry name" value="endopeptidase domain like (from Nostoc punctiforme)"/>
    <property type="match status" value="1"/>
</dbReference>
<proteinExistence type="predicted"/>
<dbReference type="EMBL" id="JAGGKT010000039">
    <property type="protein sequence ID" value="MBP1935077.1"/>
    <property type="molecule type" value="Genomic_DNA"/>
</dbReference>
<organism evidence="1 2">
    <name type="scientific">Ammoniphilus resinae</name>
    <dbReference type="NCBI Taxonomy" id="861532"/>
    <lineage>
        <taxon>Bacteria</taxon>
        <taxon>Bacillati</taxon>
        <taxon>Bacillota</taxon>
        <taxon>Bacilli</taxon>
        <taxon>Bacillales</taxon>
        <taxon>Paenibacillaceae</taxon>
        <taxon>Aneurinibacillus group</taxon>
        <taxon>Ammoniphilus</taxon>
    </lineage>
</organism>
<dbReference type="InterPro" id="IPR038765">
    <property type="entry name" value="Papain-like_cys_pep_sf"/>
</dbReference>
<dbReference type="Proteomes" id="UP001519343">
    <property type="component" value="Unassembled WGS sequence"/>
</dbReference>
<dbReference type="SUPFAM" id="SSF54001">
    <property type="entry name" value="Cysteine proteinases"/>
    <property type="match status" value="1"/>
</dbReference>
<evidence type="ECO:0000313" key="1">
    <source>
        <dbReference type="EMBL" id="MBP1935077.1"/>
    </source>
</evidence>
<protein>
    <submittedName>
        <fullName evidence="1">Uncharacterized protein</fullName>
    </submittedName>
</protein>
<name>A0ABS4GYG3_9BACL</name>
<dbReference type="RefSeq" id="WP_209813038.1">
    <property type="nucleotide sequence ID" value="NZ_JAGGKT010000039.1"/>
</dbReference>
<sequence>MNYFFIKDRGSMVEIRNRSRFPFHSYTFFIDNQQVATFFQGNTFYLSKIGLPPGQHLLSIVAHYQADGMQVPLAEQHFIVVPQLSSLLSQGDERVYARDFRAGDILVASNNVDEKMTGYMGHSAIVVSPDQLIECPGGHPAMEQDTIQQFLEYHPHHAHYRPRLAEMGQRAAAFALNYLSQYRRNLKNGIEQPIFSFSLNVPLEDPWTAIYCSKLIWLSYFYGANYKFINDFLWFSPEDLHHNLKDNEHFELLYQHPEFGFLINT</sequence>
<evidence type="ECO:0000313" key="2">
    <source>
        <dbReference type="Proteomes" id="UP001519343"/>
    </source>
</evidence>